<reference evidence="2" key="2">
    <citation type="submission" date="2023-02" db="EMBL/GenBank/DDBJ databases">
        <authorList>
            <consortium name="DOE Joint Genome Institute"/>
            <person name="Mondo S.J."/>
            <person name="Chang Y."/>
            <person name="Wang Y."/>
            <person name="Ahrendt S."/>
            <person name="Andreopoulos W."/>
            <person name="Barry K."/>
            <person name="Beard J."/>
            <person name="Benny G.L."/>
            <person name="Blankenship S."/>
            <person name="Bonito G."/>
            <person name="Cuomo C."/>
            <person name="Desiro A."/>
            <person name="Gervers K.A."/>
            <person name="Hundley H."/>
            <person name="Kuo A."/>
            <person name="LaButti K."/>
            <person name="Lang B.F."/>
            <person name="Lipzen A."/>
            <person name="O'Donnell K."/>
            <person name="Pangilinan J."/>
            <person name="Reynolds N."/>
            <person name="Sandor L."/>
            <person name="Smith M.W."/>
            <person name="Tsang A."/>
            <person name="Grigoriev I.V."/>
            <person name="Stajich J.E."/>
            <person name="Spatafora J.W."/>
        </authorList>
    </citation>
    <scope>NUCLEOTIDE SEQUENCE</scope>
    <source>
        <strain evidence="2">RSA 2281</strain>
    </source>
</reference>
<name>A0AAD5JZ62_9FUNG</name>
<dbReference type="Proteomes" id="UP001209540">
    <property type="component" value="Unassembled WGS sequence"/>
</dbReference>
<feature type="chain" id="PRO_5042056773" evidence="1">
    <location>
        <begin position="17"/>
        <end position="249"/>
    </location>
</feature>
<feature type="signal peptide" evidence="1">
    <location>
        <begin position="1"/>
        <end position="16"/>
    </location>
</feature>
<comment type="caution">
    <text evidence="2">The sequence shown here is derived from an EMBL/GenBank/DDBJ whole genome shotgun (WGS) entry which is preliminary data.</text>
</comment>
<proteinExistence type="predicted"/>
<evidence type="ECO:0000313" key="2">
    <source>
        <dbReference type="EMBL" id="KAI9261607.1"/>
    </source>
</evidence>
<accession>A0AAD5JZ62</accession>
<gene>
    <name evidence="2" type="ORF">BDA99DRAFT_439202</name>
</gene>
<keyword evidence="3" id="KW-1185">Reference proteome</keyword>
<keyword evidence="1" id="KW-0732">Signal</keyword>
<dbReference type="AlphaFoldDB" id="A0AAD5JZ62"/>
<protein>
    <submittedName>
        <fullName evidence="2">Uncharacterized protein</fullName>
    </submittedName>
</protein>
<dbReference type="EMBL" id="JAIXMP010000015">
    <property type="protein sequence ID" value="KAI9261607.1"/>
    <property type="molecule type" value="Genomic_DNA"/>
</dbReference>
<evidence type="ECO:0000313" key="3">
    <source>
        <dbReference type="Proteomes" id="UP001209540"/>
    </source>
</evidence>
<sequence length="249" mass="27452">SFAPGAIGLFCWAALAFHIDLDSILRSKELLCNISHIKKAAPLISLTHLVVDLIESFTYLQSIESATTTSLYLLSKKYAFLLAAAAFLQPSDLHRISLADQGNLHLIVIAPKETRMNRRIRKELSICSLPEDQSLCPITSSQALVNHLDRVSSEFLFMNSWVPNKALVVTTLSTYLRSILRLSPSTATSADKLLSVHLVASNKALRLGIPLEEILLMGNWVSATVFQNHYHCSYNVSGNITVAVINHLA</sequence>
<feature type="non-terminal residue" evidence="2">
    <location>
        <position position="249"/>
    </location>
</feature>
<evidence type="ECO:0000256" key="1">
    <source>
        <dbReference type="SAM" id="SignalP"/>
    </source>
</evidence>
<organism evidence="2 3">
    <name type="scientific">Phascolomyces articulosus</name>
    <dbReference type="NCBI Taxonomy" id="60185"/>
    <lineage>
        <taxon>Eukaryota</taxon>
        <taxon>Fungi</taxon>
        <taxon>Fungi incertae sedis</taxon>
        <taxon>Mucoromycota</taxon>
        <taxon>Mucoromycotina</taxon>
        <taxon>Mucoromycetes</taxon>
        <taxon>Mucorales</taxon>
        <taxon>Lichtheimiaceae</taxon>
        <taxon>Phascolomyces</taxon>
    </lineage>
</organism>
<reference evidence="2" key="1">
    <citation type="journal article" date="2022" name="IScience">
        <title>Evolution of zygomycete secretomes and the origins of terrestrial fungal ecologies.</title>
        <authorList>
            <person name="Chang Y."/>
            <person name="Wang Y."/>
            <person name="Mondo S."/>
            <person name="Ahrendt S."/>
            <person name="Andreopoulos W."/>
            <person name="Barry K."/>
            <person name="Beard J."/>
            <person name="Benny G.L."/>
            <person name="Blankenship S."/>
            <person name="Bonito G."/>
            <person name="Cuomo C."/>
            <person name="Desiro A."/>
            <person name="Gervers K.A."/>
            <person name="Hundley H."/>
            <person name="Kuo A."/>
            <person name="LaButti K."/>
            <person name="Lang B.F."/>
            <person name="Lipzen A."/>
            <person name="O'Donnell K."/>
            <person name="Pangilinan J."/>
            <person name="Reynolds N."/>
            <person name="Sandor L."/>
            <person name="Smith M.E."/>
            <person name="Tsang A."/>
            <person name="Grigoriev I.V."/>
            <person name="Stajich J.E."/>
            <person name="Spatafora J.W."/>
        </authorList>
    </citation>
    <scope>NUCLEOTIDE SEQUENCE</scope>
    <source>
        <strain evidence="2">RSA 2281</strain>
    </source>
</reference>